<feature type="transmembrane region" description="Helical" evidence="1">
    <location>
        <begin position="160"/>
        <end position="177"/>
    </location>
</feature>
<evidence type="ECO:0000256" key="1">
    <source>
        <dbReference type="SAM" id="Phobius"/>
    </source>
</evidence>
<evidence type="ECO:0000313" key="3">
    <source>
        <dbReference type="Proteomes" id="UP000240418"/>
    </source>
</evidence>
<evidence type="ECO:0000313" key="2">
    <source>
        <dbReference type="EMBL" id="PSL20909.1"/>
    </source>
</evidence>
<feature type="transmembrane region" description="Helical" evidence="1">
    <location>
        <begin position="130"/>
        <end position="148"/>
    </location>
</feature>
<dbReference type="RefSeq" id="WP_106607125.1">
    <property type="nucleotide sequence ID" value="NZ_PYGJ01000002.1"/>
</dbReference>
<proteinExistence type="predicted"/>
<feature type="transmembrane region" description="Helical" evidence="1">
    <location>
        <begin position="105"/>
        <end position="123"/>
    </location>
</feature>
<feature type="transmembrane region" description="Helical" evidence="1">
    <location>
        <begin position="38"/>
        <end position="59"/>
    </location>
</feature>
<protein>
    <submittedName>
        <fullName evidence="2">Uncharacterized protein</fullName>
    </submittedName>
</protein>
<sequence>MKINLISFFSYLLVQTAFAVLLFFWMVDHRPSNIIDQFWGHFSMGGGLVIVGGLAILSAGHIGFYNRCEAWGMIIFATIYILADTFIMHPPFGVFDGAGHAEQEHVSLMGTFLVIGISGLVMMHKFGEDTSLAINVIVAFAVLAMVFLNHHQHTVTGTAAHNATILFLSVAAVLRLFKRQTEFGIAMVVSGWIFFSSQMGFAHFVDMSGNSPGAWIALFSIFGFVSAMGFVLMSPGAGQVEKAVEAA</sequence>
<organism evidence="2 3">
    <name type="scientific">Shimia abyssi</name>
    <dbReference type="NCBI Taxonomy" id="1662395"/>
    <lineage>
        <taxon>Bacteria</taxon>
        <taxon>Pseudomonadati</taxon>
        <taxon>Pseudomonadota</taxon>
        <taxon>Alphaproteobacteria</taxon>
        <taxon>Rhodobacterales</taxon>
        <taxon>Roseobacteraceae</taxon>
    </lineage>
</organism>
<keyword evidence="1" id="KW-1133">Transmembrane helix</keyword>
<dbReference type="OrthoDB" id="9834873at2"/>
<accession>A0A2P8FGT3</accession>
<keyword evidence="3" id="KW-1185">Reference proteome</keyword>
<gene>
    <name evidence="2" type="ORF">CLV88_10226</name>
</gene>
<dbReference type="Proteomes" id="UP000240418">
    <property type="component" value="Unassembled WGS sequence"/>
</dbReference>
<comment type="caution">
    <text evidence="2">The sequence shown here is derived from an EMBL/GenBank/DDBJ whole genome shotgun (WGS) entry which is preliminary data.</text>
</comment>
<feature type="transmembrane region" description="Helical" evidence="1">
    <location>
        <begin position="184"/>
        <end position="202"/>
    </location>
</feature>
<reference evidence="2 3" key="1">
    <citation type="submission" date="2018-03" db="EMBL/GenBank/DDBJ databases">
        <title>Genomic Encyclopedia of Archaeal and Bacterial Type Strains, Phase II (KMG-II): from individual species to whole genera.</title>
        <authorList>
            <person name="Goeker M."/>
        </authorList>
    </citation>
    <scope>NUCLEOTIDE SEQUENCE [LARGE SCALE GENOMIC DNA]</scope>
    <source>
        <strain evidence="2 3">DSM 100673</strain>
    </source>
</reference>
<feature type="transmembrane region" description="Helical" evidence="1">
    <location>
        <begin position="71"/>
        <end position="93"/>
    </location>
</feature>
<keyword evidence="1" id="KW-0812">Transmembrane</keyword>
<feature type="transmembrane region" description="Helical" evidence="1">
    <location>
        <begin position="5"/>
        <end position="26"/>
    </location>
</feature>
<dbReference type="EMBL" id="PYGJ01000002">
    <property type="protein sequence ID" value="PSL20909.1"/>
    <property type="molecule type" value="Genomic_DNA"/>
</dbReference>
<dbReference type="AlphaFoldDB" id="A0A2P8FGT3"/>
<name>A0A2P8FGT3_9RHOB</name>
<feature type="transmembrane region" description="Helical" evidence="1">
    <location>
        <begin position="214"/>
        <end position="233"/>
    </location>
</feature>
<keyword evidence="1" id="KW-0472">Membrane</keyword>